<name>A0A1F6AN52_9BACT</name>
<evidence type="ECO:0000313" key="1">
    <source>
        <dbReference type="EMBL" id="OGG26111.1"/>
    </source>
</evidence>
<reference evidence="1 2" key="1">
    <citation type="journal article" date="2016" name="Nat. Commun.">
        <title>Thousands of microbial genomes shed light on interconnected biogeochemical processes in an aquifer system.</title>
        <authorList>
            <person name="Anantharaman K."/>
            <person name="Brown C.T."/>
            <person name="Hug L.A."/>
            <person name="Sharon I."/>
            <person name="Castelle C.J."/>
            <person name="Probst A.J."/>
            <person name="Thomas B.C."/>
            <person name="Singh A."/>
            <person name="Wilkins M.J."/>
            <person name="Karaoz U."/>
            <person name="Brodie E.L."/>
            <person name="Williams K.H."/>
            <person name="Hubbard S.S."/>
            <person name="Banfield J.F."/>
        </authorList>
    </citation>
    <scope>NUCLEOTIDE SEQUENCE [LARGE SCALE GENOMIC DNA]</scope>
</reference>
<dbReference type="Proteomes" id="UP000176609">
    <property type="component" value="Unassembled WGS sequence"/>
</dbReference>
<comment type="caution">
    <text evidence="1">The sequence shown here is derived from an EMBL/GenBank/DDBJ whole genome shotgun (WGS) entry which is preliminary data.</text>
</comment>
<sequence>MAATITYLGTLLNGADSTTNWSGTATPTLDTTSKIHGSGCLGIKQATGINYMMYNHAGGVDFTTGDKHFYIWGLAAVSAKLDSIANGGIRIRVSSSSATTNYYEWYVDGSDTYTGGWKKFVIDVNADPDATSGTAPTLSSITYLGIIYNCLSQFTGNNLTVFVDAVHIGTGLQITGTSTTDAGFEDMWTDETTSSNRYGIINKISGVYFIKGELVFGSTASATNPNFTDSNSTAVFEDQRTSSTLYKVNLLGNASDSTNAFQLGTAIGSEASTIGSKGVTIAATGSATSTGSYTYNNASPATITRGSGSFKTDGLKGGMFLQITGTSSNNKNVIVQTVAALTVTLITGETLTAEGPVSSTLTGSKRWDFAAADANIKTLKMYGSTFKQAGTVKFGSSSTALAATTLELVDNIFSNTRQITRNVTTSSPLYIRNAVNFNSNLTASKDIYDAVSTATTQWKILQGTGFQSTASGTQTLTLSNHDFTIATTPYITLETNETWDVINPGWTITNQTQLNFGGSTLSGATVNEKYSLSLTVQNSAGTVFQGARTYIYEGQINQNLPADNKQTTDSNGAASSNILKNAYVGAAASALTTTTYGQFAQRIYYYGNSPYIASLTVTSVITQTITLVSDSAVTQASAATAVTTGAGTVVTQTTGKRLLLFSYDGGTTIFTAGQTITGATSGHTGTVVEVSGTATSGKIIIRPTTQADTFNENETVNGSGGTPGVATLDKTTTNDSFTWEVACASLSVQNIYNYLAAHMAGRRNPIAYQYDASPSGFVDYSTAAKDLTTDDVLLMPTTPASGDIFYFGDSTTRFEKITINLTTAATTSSITWAYSDGASGWTNLSGVSDGTSSFTATPGTYDVTYTMPSGTLWGQNTVNGTAAYWIKATLSGSPSGQPKAATVWLDQIYESVHTWGTSNQGQLLYSGATGFYTSNAQIAKLAVDSADATTGWSAGTDSAQALDTTRFKEGSGALDLTKTGTSGTTASTSKTTTSRDFTSAFFGAWVRISSSLLANLNSSTAVTIRFGSDSSNYYVKSYAASVFTAGWNYITFNKYNATSTTGTPVDATCAYTYVSFQVTSAGTTSSVGDFVFDDIATFTGNSQGVYLSTRGTGTIDHFTADFGATFTPAASVTLSITVVNASNAPVETAQCAIYKVSDDTELMNEDTETVTTGSFVVGVKYTIVNVGDTDFTLIGAASNTVGVAFTATGAGGGTTGTATNGTATQTYTYLANTDIYFRIRKSSTGTTKYIPASSTGTITSSGFSTTVTLRVDSNA</sequence>
<protein>
    <submittedName>
        <fullName evidence="1">Uncharacterized protein</fullName>
    </submittedName>
</protein>
<proteinExistence type="predicted"/>
<dbReference type="AlphaFoldDB" id="A0A1F6AN52"/>
<evidence type="ECO:0000313" key="2">
    <source>
        <dbReference type="Proteomes" id="UP000176609"/>
    </source>
</evidence>
<organism evidence="1 2">
    <name type="scientific">Candidatus Gottesmanbacteria bacterium RIFCSPLOWO2_01_FULL_39_12b</name>
    <dbReference type="NCBI Taxonomy" id="1798388"/>
    <lineage>
        <taxon>Bacteria</taxon>
        <taxon>Candidatus Gottesmaniibacteriota</taxon>
    </lineage>
</organism>
<dbReference type="EMBL" id="MFJR01000013">
    <property type="protein sequence ID" value="OGG26111.1"/>
    <property type="molecule type" value="Genomic_DNA"/>
</dbReference>
<gene>
    <name evidence="1" type="ORF">A2960_03900</name>
</gene>
<accession>A0A1F6AN52</accession>